<accession>A0AA39RJE4</accession>
<evidence type="ECO:0000313" key="2">
    <source>
        <dbReference type="Proteomes" id="UP001168877"/>
    </source>
</evidence>
<name>A0AA39RJE4_ACESA</name>
<proteinExistence type="predicted"/>
<reference evidence="1" key="2">
    <citation type="submission" date="2023-06" db="EMBL/GenBank/DDBJ databases">
        <authorList>
            <person name="Swenson N.G."/>
            <person name="Wegrzyn J.L."/>
            <person name="Mcevoy S.L."/>
        </authorList>
    </citation>
    <scope>NUCLEOTIDE SEQUENCE</scope>
    <source>
        <strain evidence="1">NS2018</strain>
        <tissue evidence="1">Leaf</tissue>
    </source>
</reference>
<organism evidence="1 2">
    <name type="scientific">Acer saccharum</name>
    <name type="common">Sugar maple</name>
    <dbReference type="NCBI Taxonomy" id="4024"/>
    <lineage>
        <taxon>Eukaryota</taxon>
        <taxon>Viridiplantae</taxon>
        <taxon>Streptophyta</taxon>
        <taxon>Embryophyta</taxon>
        <taxon>Tracheophyta</taxon>
        <taxon>Spermatophyta</taxon>
        <taxon>Magnoliopsida</taxon>
        <taxon>eudicotyledons</taxon>
        <taxon>Gunneridae</taxon>
        <taxon>Pentapetalae</taxon>
        <taxon>rosids</taxon>
        <taxon>malvids</taxon>
        <taxon>Sapindales</taxon>
        <taxon>Sapindaceae</taxon>
        <taxon>Hippocastanoideae</taxon>
        <taxon>Acereae</taxon>
        <taxon>Acer</taxon>
    </lineage>
</organism>
<protein>
    <submittedName>
        <fullName evidence="1">Uncharacterized protein</fullName>
    </submittedName>
</protein>
<dbReference type="EMBL" id="JAUESC010000387">
    <property type="protein sequence ID" value="KAK0574627.1"/>
    <property type="molecule type" value="Genomic_DNA"/>
</dbReference>
<sequence>MVITSQCSDAVHSCNVSTDTIYQVLYEQELLLRVFNPIRGDVESNFGIHIVDILMSYMKKLAVITGLNAESMEH</sequence>
<evidence type="ECO:0000313" key="1">
    <source>
        <dbReference type="EMBL" id="KAK0574627.1"/>
    </source>
</evidence>
<dbReference type="Proteomes" id="UP001168877">
    <property type="component" value="Unassembled WGS sequence"/>
</dbReference>
<gene>
    <name evidence="1" type="ORF">LWI29_026414</name>
</gene>
<reference evidence="1" key="1">
    <citation type="journal article" date="2022" name="Plant J.">
        <title>Strategies of tolerance reflected in two North American maple genomes.</title>
        <authorList>
            <person name="McEvoy S.L."/>
            <person name="Sezen U.U."/>
            <person name="Trouern-Trend A."/>
            <person name="McMahon S.M."/>
            <person name="Schaberg P.G."/>
            <person name="Yang J."/>
            <person name="Wegrzyn J.L."/>
            <person name="Swenson N.G."/>
        </authorList>
    </citation>
    <scope>NUCLEOTIDE SEQUENCE</scope>
    <source>
        <strain evidence="1">NS2018</strain>
    </source>
</reference>
<comment type="caution">
    <text evidence="1">The sequence shown here is derived from an EMBL/GenBank/DDBJ whole genome shotgun (WGS) entry which is preliminary data.</text>
</comment>
<keyword evidence="2" id="KW-1185">Reference proteome</keyword>
<dbReference type="AlphaFoldDB" id="A0AA39RJE4"/>